<dbReference type="STRING" id="767519.SAMN05216559_2563"/>
<dbReference type="InterPro" id="IPR055735">
    <property type="entry name" value="DUF7311"/>
</dbReference>
<keyword evidence="4" id="KW-1185">Reference proteome</keyword>
<feature type="region of interest" description="Disordered" evidence="1">
    <location>
        <begin position="151"/>
        <end position="174"/>
    </location>
</feature>
<dbReference type="Pfam" id="PF23993">
    <property type="entry name" value="DUF7311"/>
    <property type="match status" value="1"/>
</dbReference>
<name>A0A1I6LEK3_9EURY</name>
<evidence type="ECO:0000313" key="4">
    <source>
        <dbReference type="Proteomes" id="UP000199062"/>
    </source>
</evidence>
<dbReference type="EMBL" id="FOZK01000002">
    <property type="protein sequence ID" value="SFS01885.1"/>
    <property type="molecule type" value="Genomic_DNA"/>
</dbReference>
<dbReference type="Proteomes" id="UP000199062">
    <property type="component" value="Unassembled WGS sequence"/>
</dbReference>
<sequence>MIRVVLAVLLTTALLGASLPAIDEARLEHTETTVGTELRGLERAATDLLDTDVPTEDGARRVVEIRLPARSWSDAGVDAVTIGQSRTSGGGRLTWTATGGRQRVRHLPGVPLRTGDGTPLTLEGTERHRLVLSLDGNRTAPVVTVRTFTSDDGTSGAHATVVTDRRRSGRRVRV</sequence>
<protein>
    <recommendedName>
        <fullName evidence="2">DUF7311 domain-containing protein</fullName>
    </recommendedName>
</protein>
<evidence type="ECO:0000256" key="1">
    <source>
        <dbReference type="SAM" id="MobiDB-lite"/>
    </source>
</evidence>
<dbReference type="RefSeq" id="WP_177227458.1">
    <property type="nucleotide sequence ID" value="NZ_FOZK01000002.1"/>
</dbReference>
<feature type="domain" description="DUF7311" evidence="2">
    <location>
        <begin position="1"/>
        <end position="146"/>
    </location>
</feature>
<evidence type="ECO:0000259" key="2">
    <source>
        <dbReference type="Pfam" id="PF23993"/>
    </source>
</evidence>
<dbReference type="OrthoDB" id="241778at2157"/>
<gene>
    <name evidence="3" type="ORF">SAMN05216559_2563</name>
</gene>
<evidence type="ECO:0000313" key="3">
    <source>
        <dbReference type="EMBL" id="SFS01885.1"/>
    </source>
</evidence>
<accession>A0A1I6LEK3</accession>
<dbReference type="AlphaFoldDB" id="A0A1I6LEK3"/>
<organism evidence="3 4">
    <name type="scientific">Halomicrobium zhouii</name>
    <dbReference type="NCBI Taxonomy" id="767519"/>
    <lineage>
        <taxon>Archaea</taxon>
        <taxon>Methanobacteriati</taxon>
        <taxon>Methanobacteriota</taxon>
        <taxon>Stenosarchaea group</taxon>
        <taxon>Halobacteria</taxon>
        <taxon>Halobacteriales</taxon>
        <taxon>Haloarculaceae</taxon>
        <taxon>Halomicrobium</taxon>
    </lineage>
</organism>
<proteinExistence type="predicted"/>
<reference evidence="3 4" key="1">
    <citation type="submission" date="2016-10" db="EMBL/GenBank/DDBJ databases">
        <authorList>
            <person name="de Groot N.N."/>
        </authorList>
    </citation>
    <scope>NUCLEOTIDE SEQUENCE [LARGE SCALE GENOMIC DNA]</scope>
    <source>
        <strain evidence="3 4">CGMCC 1.10457</strain>
    </source>
</reference>